<dbReference type="EnsemblMetazoa" id="XM_050647119.1">
    <property type="protein sequence ID" value="XP_050503076.1"/>
    <property type="gene ID" value="LOC126882277"/>
</dbReference>
<dbReference type="RefSeq" id="XP_028139687.1">
    <property type="nucleotide sequence ID" value="XM_028283886.1"/>
</dbReference>
<keyword evidence="1" id="KW-0472">Membrane</keyword>
<dbReference type="AlphaFoldDB" id="A0A6P7FXY1"/>
<dbReference type="InParanoid" id="A0A6P7FXY1"/>
<organism evidence="5">
    <name type="scientific">Diabrotica virgifera virgifera</name>
    <name type="common">western corn rootworm</name>
    <dbReference type="NCBI Taxonomy" id="50390"/>
    <lineage>
        <taxon>Eukaryota</taxon>
        <taxon>Metazoa</taxon>
        <taxon>Ecdysozoa</taxon>
        <taxon>Arthropoda</taxon>
        <taxon>Hexapoda</taxon>
        <taxon>Insecta</taxon>
        <taxon>Pterygota</taxon>
        <taxon>Neoptera</taxon>
        <taxon>Endopterygota</taxon>
        <taxon>Coleoptera</taxon>
        <taxon>Polyphaga</taxon>
        <taxon>Cucujiformia</taxon>
        <taxon>Chrysomeloidea</taxon>
        <taxon>Chrysomelidae</taxon>
        <taxon>Galerucinae</taxon>
        <taxon>Diabroticina</taxon>
        <taxon>Diabroticites</taxon>
        <taxon>Diabrotica</taxon>
    </lineage>
</organism>
<reference evidence="5" key="1">
    <citation type="submission" date="2025-04" db="UniProtKB">
        <authorList>
            <consortium name="RefSeq"/>
        </authorList>
    </citation>
    <scope>IDENTIFICATION</scope>
    <source>
        <tissue evidence="5">Whole insect</tissue>
    </source>
</reference>
<keyword evidence="1" id="KW-0812">Transmembrane</keyword>
<sequence length="378" mass="44400">MQFIIKLSVIVNLMSPILSGCLQTTDYGKNWTVLVTTYRAYAIGDAYKDLFHLTDGIYTYCHVAGDCNVNIDPIMNLKKEFYQIMFRNIVQDYLRSNYLQFIIVTSLPINNYTIQLIPNDLNKFRQGYHINIMYGIFFLWDPRQDRGYFCYEGPARESVLNTNQLSHYLTFQNPRIEITLERSEKKVLNSWNTKIDYVFLLYETNCYLPISFLKIVSLLIFNLPPTPPYCKNTSEKIVHDATTSTERYYEGKTDLTNIIIIISILAFVLVFFIIVCCIRRHGIFAYFSSNWCRKNELEARRSLLPKQIINNDQMNRAYLEPLELHIYSEPGTRQEKFYDTHGNRIPLETNDQNQSEIRYDYAYSHKNSSNIQGNNSTD</sequence>
<proteinExistence type="predicted"/>
<protein>
    <submittedName>
        <fullName evidence="5">Uncharacterized protein LOC114333890</fullName>
    </submittedName>
</protein>
<feature type="signal peptide" evidence="2">
    <location>
        <begin position="1"/>
        <end position="19"/>
    </location>
</feature>
<keyword evidence="2" id="KW-0732">Signal</keyword>
<evidence type="ECO:0000313" key="4">
    <source>
        <dbReference type="Proteomes" id="UP001652700"/>
    </source>
</evidence>
<name>A0A6P7FXY1_DIAVI</name>
<accession>A0A6P7FXY1</accession>
<dbReference type="PROSITE" id="PS51257">
    <property type="entry name" value="PROKAR_LIPOPROTEIN"/>
    <property type="match status" value="1"/>
</dbReference>
<dbReference type="Proteomes" id="UP001652700">
    <property type="component" value="Unplaced"/>
</dbReference>
<reference evidence="3" key="2">
    <citation type="submission" date="2025-05" db="UniProtKB">
        <authorList>
            <consortium name="EnsemblMetazoa"/>
        </authorList>
    </citation>
    <scope>IDENTIFICATION</scope>
</reference>
<evidence type="ECO:0000313" key="3">
    <source>
        <dbReference type="EnsemblMetazoa" id="XP_050503076.1"/>
    </source>
</evidence>
<gene>
    <name evidence="5" type="primary">LOC114333890</name>
</gene>
<keyword evidence="1" id="KW-1133">Transmembrane helix</keyword>
<feature type="chain" id="PRO_5027836071" evidence="2">
    <location>
        <begin position="20"/>
        <end position="378"/>
    </location>
</feature>
<keyword evidence="4" id="KW-1185">Reference proteome</keyword>
<evidence type="ECO:0000313" key="5">
    <source>
        <dbReference type="RefSeq" id="XP_028139687.1"/>
    </source>
</evidence>
<feature type="transmembrane region" description="Helical" evidence="1">
    <location>
        <begin position="258"/>
        <end position="278"/>
    </location>
</feature>
<evidence type="ECO:0000256" key="1">
    <source>
        <dbReference type="SAM" id="Phobius"/>
    </source>
</evidence>
<evidence type="ECO:0000256" key="2">
    <source>
        <dbReference type="SAM" id="SignalP"/>
    </source>
</evidence>